<evidence type="ECO:0000256" key="1">
    <source>
        <dbReference type="ARBA" id="ARBA00004141"/>
    </source>
</evidence>
<dbReference type="Pfam" id="PF05057">
    <property type="entry name" value="DUF676"/>
    <property type="match status" value="1"/>
</dbReference>
<feature type="transmembrane region" description="Helical" evidence="8">
    <location>
        <begin position="1118"/>
        <end position="1143"/>
    </location>
</feature>
<evidence type="ECO:0000256" key="2">
    <source>
        <dbReference type="ARBA" id="ARBA00007920"/>
    </source>
</evidence>
<evidence type="ECO:0000256" key="3">
    <source>
        <dbReference type="ARBA" id="ARBA00022692"/>
    </source>
</evidence>
<organism evidence="10 11">
    <name type="scientific">Calycina marina</name>
    <dbReference type="NCBI Taxonomy" id="1763456"/>
    <lineage>
        <taxon>Eukaryota</taxon>
        <taxon>Fungi</taxon>
        <taxon>Dikarya</taxon>
        <taxon>Ascomycota</taxon>
        <taxon>Pezizomycotina</taxon>
        <taxon>Leotiomycetes</taxon>
        <taxon>Helotiales</taxon>
        <taxon>Pezizellaceae</taxon>
        <taxon>Calycina</taxon>
    </lineage>
</organism>
<dbReference type="Pfam" id="PF01544">
    <property type="entry name" value="CorA"/>
    <property type="match status" value="1"/>
</dbReference>
<feature type="domain" description="DUF676" evidence="9">
    <location>
        <begin position="195"/>
        <end position="286"/>
    </location>
</feature>
<evidence type="ECO:0000256" key="8">
    <source>
        <dbReference type="SAM" id="Phobius"/>
    </source>
</evidence>
<name>A0A9P8CG79_9HELO</name>
<dbReference type="InterPro" id="IPR029058">
    <property type="entry name" value="AB_hydrolase_fold"/>
</dbReference>
<dbReference type="InterPro" id="IPR050829">
    <property type="entry name" value="CorA_MIT"/>
</dbReference>
<feature type="compositionally biased region" description="Polar residues" evidence="7">
    <location>
        <begin position="47"/>
        <end position="56"/>
    </location>
</feature>
<dbReference type="EMBL" id="MU253823">
    <property type="protein sequence ID" value="KAG9245954.1"/>
    <property type="molecule type" value="Genomic_DNA"/>
</dbReference>
<feature type="region of interest" description="Disordered" evidence="7">
    <location>
        <begin position="772"/>
        <end position="824"/>
    </location>
</feature>
<reference evidence="10" key="1">
    <citation type="journal article" date="2021" name="IMA Fungus">
        <title>Genomic characterization of three marine fungi, including Emericellopsis atlantica sp. nov. with signatures of a generalist lifestyle and marine biomass degradation.</title>
        <authorList>
            <person name="Hagestad O.C."/>
            <person name="Hou L."/>
            <person name="Andersen J.H."/>
            <person name="Hansen E.H."/>
            <person name="Altermark B."/>
            <person name="Li C."/>
            <person name="Kuhnert E."/>
            <person name="Cox R.J."/>
            <person name="Crous P.W."/>
            <person name="Spatafora J.W."/>
            <person name="Lail K."/>
            <person name="Amirebrahimi M."/>
            <person name="Lipzen A."/>
            <person name="Pangilinan J."/>
            <person name="Andreopoulos W."/>
            <person name="Hayes R.D."/>
            <person name="Ng V."/>
            <person name="Grigoriev I.V."/>
            <person name="Jackson S.A."/>
            <person name="Sutton T.D.S."/>
            <person name="Dobson A.D.W."/>
            <person name="Rama T."/>
        </authorList>
    </citation>
    <scope>NUCLEOTIDE SEQUENCE</scope>
    <source>
        <strain evidence="10">TRa3180A</strain>
    </source>
</reference>
<feature type="compositionally biased region" description="Basic and acidic residues" evidence="7">
    <location>
        <begin position="772"/>
        <end position="786"/>
    </location>
</feature>
<dbReference type="Gene3D" id="3.40.50.1820">
    <property type="entry name" value="alpha/beta hydrolase"/>
    <property type="match status" value="1"/>
</dbReference>
<gene>
    <name evidence="10" type="ORF">BJ878DRAFT_499088</name>
</gene>
<dbReference type="InterPro" id="IPR007751">
    <property type="entry name" value="DUF676_lipase-like"/>
</dbReference>
<keyword evidence="3 8" id="KW-0812">Transmembrane</keyword>
<feature type="coiled-coil region" evidence="6">
    <location>
        <begin position="966"/>
        <end position="993"/>
    </location>
</feature>
<dbReference type="AlphaFoldDB" id="A0A9P8CG79"/>
<keyword evidence="4 8" id="KW-1133">Transmembrane helix</keyword>
<feature type="region of interest" description="Disordered" evidence="7">
    <location>
        <begin position="445"/>
        <end position="560"/>
    </location>
</feature>
<dbReference type="SUPFAM" id="SSF144083">
    <property type="entry name" value="Magnesium transport protein CorA, transmembrane region"/>
    <property type="match status" value="1"/>
</dbReference>
<dbReference type="InterPro" id="IPR002523">
    <property type="entry name" value="MgTranspt_CorA/ZnTranspt_ZntB"/>
</dbReference>
<keyword evidence="6" id="KW-0175">Coiled coil</keyword>
<proteinExistence type="inferred from homology"/>
<dbReference type="OrthoDB" id="361039at2759"/>
<keyword evidence="11" id="KW-1185">Reference proteome</keyword>
<sequence length="1278" mass="145697">MQVTPPIHLTSSMTTSVADEPIFATNATSHPDIIKNPELNRGRFQDGSPQQTTSYFRSPEGGGNASAEHVIRSEPVTNINDLSFIRDPPVARGPYYSTQVDIIAVPAIGGHPEKTWASRAKFDPNDLVPRTSEIHKALINAIPLSPGFSGTPTTTTVPRAHLEKLEPLWITSGIRARASNARIFLYDHGTPTEGDTLKTLATRLLRNIDDLRRIENSSRPLFFIAHSTGGLVLKLALAGLSSRSRTSILGDCYGITFFSTPHRGSSHLSRQDFALNISKLMRLKAPLPESIYKSLHLDHPLLAKLDHDFRSIATEMHVWTFFETEDTHLANEYHAPITSIKSALLNLRHEAVYPLLSDHVSCAGFGPKNLQTKESYLGELTSAIKKAIELSKIKHTEMNLEDRVKVDIIGFYEISDDKDVPIEVWSTSRSLKDLKRMGPARLLEDRFSETNTPPSGSGRLWKAPSFLPDRRKDVGPGLSDKKSDPELRVRSSMFRRSKSKDRNSQDFKACNGQEWNPSCPPSENLPSIAVVGDHGLLSPETSRRKRERSRERGLQRSNRRSSIAIETSPIVFVKPDASKQRLLWVHVPFNNPIWVRDILSAISTEKGRDCHHKLIGREHWESKHVRGRHAEHHACFLKPACDIVGGDITSPLSSPRHYFGSNAAHLQMYLYLPYLHFDSYKAIVRRRTIIKRRIRQGRSGPVPASVAKLDSLELKVTWQFLGHDPPINCRRTLDQFGYPSLLDTRARDDDQMLYKMTKQRFAHHDEIYSGVSEEEKKRMDEIRRLAEEEENSSSSSDSSVNTDDELEDDEEEAESEAEENEEDILDGNVLMVDQLWLWIVDSETALSFFPKKEPLVTDGRLFQQADLRNSIFNEVNADLTARCENAFDLSALIALHAVTVLFERSSHPDLEIFRTFEEAISILTEKMTSSFKRFRARGFRDKANEQDEHLRAHNIRAKHKREGELAERQNRENTSALLELRDIEDELHTLEELFDVQTKTIRDMIENYKREDVRSLAANGLLFLLEAEDYLSDYKRHVQRMIDDVKATREDFDKLLQMVQRQAQVDEVRLQRLQTDLASAQSRSVMIFTVFTVIFLPLTFFCGLFGMNTREWGGGDFLTLRTIGLITLPSSFVIVLVTCIVAWSSSMRKFTNEVRRGVVHIFESLRKSTMEFLYHIPALASLANKEARKKKIEEIRHARKLKKEEKKQAAWFDEDFWESNHIAARDKDYAVPSQNRKSVTFARKKALAELEEQGKFGFFSKRESEIYARAVKMTGTSY</sequence>
<evidence type="ECO:0000313" key="11">
    <source>
        <dbReference type="Proteomes" id="UP000887226"/>
    </source>
</evidence>
<dbReference type="Gene3D" id="1.20.58.340">
    <property type="entry name" value="Magnesium transport protein CorA, transmembrane region"/>
    <property type="match status" value="1"/>
</dbReference>
<evidence type="ECO:0000256" key="5">
    <source>
        <dbReference type="ARBA" id="ARBA00023136"/>
    </source>
</evidence>
<comment type="subcellular location">
    <subcellularLocation>
        <location evidence="1">Membrane</location>
        <topology evidence="1">Multi-pass membrane protein</topology>
    </subcellularLocation>
</comment>
<dbReference type="InterPro" id="IPR045863">
    <property type="entry name" value="CorA_TM1_TM2"/>
</dbReference>
<dbReference type="PANTHER" id="PTHR47685">
    <property type="entry name" value="MAGNESIUM TRANSPORT PROTEIN CORA"/>
    <property type="match status" value="1"/>
</dbReference>
<dbReference type="SUPFAM" id="SSF53474">
    <property type="entry name" value="alpha/beta-Hydrolases"/>
    <property type="match status" value="1"/>
</dbReference>
<dbReference type="PANTHER" id="PTHR47685:SF1">
    <property type="entry name" value="MAGNESIUM TRANSPORT PROTEIN CORA"/>
    <property type="match status" value="1"/>
</dbReference>
<evidence type="ECO:0000256" key="7">
    <source>
        <dbReference type="SAM" id="MobiDB-lite"/>
    </source>
</evidence>
<keyword evidence="5 8" id="KW-0472">Membrane</keyword>
<evidence type="ECO:0000256" key="6">
    <source>
        <dbReference type="SAM" id="Coils"/>
    </source>
</evidence>
<feature type="compositionally biased region" description="Acidic residues" evidence="7">
    <location>
        <begin position="802"/>
        <end position="824"/>
    </location>
</feature>
<protein>
    <recommendedName>
        <fullName evidence="9">DUF676 domain-containing protein</fullName>
    </recommendedName>
</protein>
<evidence type="ECO:0000256" key="4">
    <source>
        <dbReference type="ARBA" id="ARBA00022989"/>
    </source>
</evidence>
<dbReference type="GO" id="GO:0016020">
    <property type="term" value="C:membrane"/>
    <property type="evidence" value="ECO:0007669"/>
    <property type="project" value="UniProtKB-SubCell"/>
</dbReference>
<evidence type="ECO:0000259" key="9">
    <source>
        <dbReference type="Pfam" id="PF05057"/>
    </source>
</evidence>
<feature type="transmembrane region" description="Helical" evidence="8">
    <location>
        <begin position="1085"/>
        <end position="1106"/>
    </location>
</feature>
<comment type="similarity">
    <text evidence="2">Belongs to the putative lipase ROG1 family.</text>
</comment>
<feature type="compositionally biased region" description="Basic and acidic residues" evidence="7">
    <location>
        <begin position="468"/>
        <end position="489"/>
    </location>
</feature>
<accession>A0A9P8CG79</accession>
<evidence type="ECO:0000313" key="10">
    <source>
        <dbReference type="EMBL" id="KAG9245954.1"/>
    </source>
</evidence>
<dbReference type="GO" id="GO:0046873">
    <property type="term" value="F:metal ion transmembrane transporter activity"/>
    <property type="evidence" value="ECO:0007669"/>
    <property type="project" value="InterPro"/>
</dbReference>
<feature type="region of interest" description="Disordered" evidence="7">
    <location>
        <begin position="39"/>
        <end position="65"/>
    </location>
</feature>
<comment type="caution">
    <text evidence="10">The sequence shown here is derived from an EMBL/GenBank/DDBJ whole genome shotgun (WGS) entry which is preliminary data.</text>
</comment>
<dbReference type="Proteomes" id="UP000887226">
    <property type="component" value="Unassembled WGS sequence"/>
</dbReference>